<evidence type="ECO:0000259" key="1">
    <source>
        <dbReference type="Pfam" id="PF13649"/>
    </source>
</evidence>
<organism evidence="2 3">
    <name type="scientific">Stella humosa</name>
    <dbReference type="NCBI Taxonomy" id="94"/>
    <lineage>
        <taxon>Bacteria</taxon>
        <taxon>Pseudomonadati</taxon>
        <taxon>Pseudomonadota</taxon>
        <taxon>Alphaproteobacteria</taxon>
        <taxon>Rhodospirillales</taxon>
        <taxon>Stellaceae</taxon>
        <taxon>Stella</taxon>
    </lineage>
</organism>
<dbReference type="InterPro" id="IPR041698">
    <property type="entry name" value="Methyltransf_25"/>
</dbReference>
<comment type="caution">
    <text evidence="2">The sequence shown here is derived from an EMBL/GenBank/DDBJ whole genome shotgun (WGS) entry which is preliminary data.</text>
</comment>
<proteinExistence type="predicted"/>
<dbReference type="EMBL" id="RJKX01000015">
    <property type="protein sequence ID" value="ROP84675.1"/>
    <property type="molecule type" value="Genomic_DNA"/>
</dbReference>
<keyword evidence="2" id="KW-0808">Transferase</keyword>
<accession>A0A3N1L5J8</accession>
<dbReference type="GO" id="GO:0032259">
    <property type="term" value="P:methylation"/>
    <property type="evidence" value="ECO:0007669"/>
    <property type="project" value="UniProtKB-KW"/>
</dbReference>
<reference evidence="2 3" key="1">
    <citation type="submission" date="2018-11" db="EMBL/GenBank/DDBJ databases">
        <title>Genomic Encyclopedia of Type Strains, Phase IV (KMG-IV): sequencing the most valuable type-strain genomes for metagenomic binning, comparative biology and taxonomic classification.</title>
        <authorList>
            <person name="Goeker M."/>
        </authorList>
    </citation>
    <scope>NUCLEOTIDE SEQUENCE [LARGE SCALE GENOMIC DNA]</scope>
    <source>
        <strain evidence="2 3">DSM 5900</strain>
    </source>
</reference>
<dbReference type="InterPro" id="IPR050508">
    <property type="entry name" value="Methyltransf_Superfamily"/>
</dbReference>
<dbReference type="PANTHER" id="PTHR42912">
    <property type="entry name" value="METHYLTRANSFERASE"/>
    <property type="match status" value="1"/>
</dbReference>
<name>A0A3N1L5J8_9PROT</name>
<keyword evidence="2" id="KW-0489">Methyltransferase</keyword>
<dbReference type="SUPFAM" id="SSF53335">
    <property type="entry name" value="S-adenosyl-L-methionine-dependent methyltransferases"/>
    <property type="match status" value="1"/>
</dbReference>
<dbReference type="AlphaFoldDB" id="A0A3N1L5J8"/>
<sequence>MATALDRIAFQAAQRLRRSWFRGHWIAAAALDRGRRPAASGAAGPGRRELDADLDALFAADWAAIEAGHYLPPADMWAPPARALGDSRAFLRDLPRVARRRREGRHQEVAADDAGTGLPRYYRQNFHFQTDGWLSRDSARLYDFQVEVLFGGAADAMRRGALAPLGQALTAAGAQARMVDLACGTGRFLAAVKDNWPRLAVTGIDLSRAYLDEAARRLRRRRGVTLVQALAERLPLADGSIDALTAIYLFHELPPGIRQAVAVEIARVLRPGGRLILVDSLQPGGHPPYDGLLERFPAMFHEPYFASWLDLDLEGLFVAAGLRAGPGERRFMSKIAVFDKPGA</sequence>
<protein>
    <submittedName>
        <fullName evidence="2">Methyltransferase family protein</fullName>
    </submittedName>
</protein>
<dbReference type="Proteomes" id="UP000278222">
    <property type="component" value="Unassembled WGS sequence"/>
</dbReference>
<feature type="domain" description="Methyltransferase" evidence="1">
    <location>
        <begin position="179"/>
        <end position="273"/>
    </location>
</feature>
<dbReference type="OrthoDB" id="5517736at2"/>
<dbReference type="PANTHER" id="PTHR42912:SF81">
    <property type="entry name" value="METHYLTRANSFERASE DOMAIN-CONTAINING PROTEIN"/>
    <property type="match status" value="1"/>
</dbReference>
<dbReference type="Gene3D" id="3.40.50.150">
    <property type="entry name" value="Vaccinia Virus protein VP39"/>
    <property type="match status" value="1"/>
</dbReference>
<dbReference type="GO" id="GO:0008168">
    <property type="term" value="F:methyltransferase activity"/>
    <property type="evidence" value="ECO:0007669"/>
    <property type="project" value="UniProtKB-KW"/>
</dbReference>
<keyword evidence="3" id="KW-1185">Reference proteome</keyword>
<dbReference type="CDD" id="cd02440">
    <property type="entry name" value="AdoMet_MTases"/>
    <property type="match status" value="1"/>
</dbReference>
<evidence type="ECO:0000313" key="3">
    <source>
        <dbReference type="Proteomes" id="UP000278222"/>
    </source>
</evidence>
<evidence type="ECO:0000313" key="2">
    <source>
        <dbReference type="EMBL" id="ROP84675.1"/>
    </source>
</evidence>
<dbReference type="InterPro" id="IPR029063">
    <property type="entry name" value="SAM-dependent_MTases_sf"/>
</dbReference>
<gene>
    <name evidence="2" type="ORF">EDC65_4030</name>
</gene>
<dbReference type="Pfam" id="PF13649">
    <property type="entry name" value="Methyltransf_25"/>
    <property type="match status" value="1"/>
</dbReference>
<dbReference type="RefSeq" id="WP_123692777.1">
    <property type="nucleotide sequence ID" value="NZ_AP019700.1"/>
</dbReference>